<dbReference type="InterPro" id="IPR007473">
    <property type="entry name" value="RlmJ"/>
</dbReference>
<reference evidence="2 3" key="1">
    <citation type="submission" date="2013-06" db="EMBL/GenBank/DDBJ databases">
        <title>Draft genome sequence of Thauera terpenica.</title>
        <authorList>
            <person name="Liu B."/>
            <person name="Frostegard A.H."/>
            <person name="Shapleigh J.P."/>
        </authorList>
    </citation>
    <scope>NUCLEOTIDE SEQUENCE [LARGE SCALE GENOMIC DNA]</scope>
    <source>
        <strain evidence="2 3">58Eu</strain>
    </source>
</reference>
<feature type="binding site" evidence="1">
    <location>
        <position position="42"/>
    </location>
    <ligand>
        <name>S-adenosyl-L-methionine</name>
        <dbReference type="ChEBI" id="CHEBI:59789"/>
    </ligand>
</feature>
<keyword evidence="1" id="KW-0808">Transferase</keyword>
<dbReference type="Pfam" id="PF04378">
    <property type="entry name" value="RsmJ"/>
    <property type="match status" value="1"/>
</dbReference>
<feature type="active site" description="Proton acceptor" evidence="1">
    <location>
        <position position="165"/>
    </location>
</feature>
<keyword evidence="1" id="KW-0698">rRNA processing</keyword>
<dbReference type="AlphaFoldDB" id="T0B2I0"/>
<dbReference type="eggNOG" id="COG2961">
    <property type="taxonomic scope" value="Bacteria"/>
</dbReference>
<keyword evidence="1" id="KW-0949">S-adenosyl-L-methionine</keyword>
<feature type="binding site" evidence="1">
    <location>
        <begin position="144"/>
        <end position="145"/>
    </location>
    <ligand>
        <name>S-adenosyl-L-methionine</name>
        <dbReference type="ChEBI" id="CHEBI:59789"/>
    </ligand>
</feature>
<evidence type="ECO:0000313" key="2">
    <source>
        <dbReference type="EMBL" id="EPZ16978.1"/>
    </source>
</evidence>
<feature type="binding site" evidence="1">
    <location>
        <position position="19"/>
    </location>
    <ligand>
        <name>S-adenosyl-L-methionine</name>
        <dbReference type="ChEBI" id="CHEBI:59789"/>
    </ligand>
</feature>
<comment type="caution">
    <text evidence="2">The sequence shown here is derived from an EMBL/GenBank/DDBJ whole genome shotgun (WGS) entry which is preliminary data.</text>
</comment>
<evidence type="ECO:0000313" key="3">
    <source>
        <dbReference type="Proteomes" id="UP000015455"/>
    </source>
</evidence>
<dbReference type="GO" id="GO:0070475">
    <property type="term" value="P:rRNA base methylation"/>
    <property type="evidence" value="ECO:0007669"/>
    <property type="project" value="UniProtKB-UniRule"/>
</dbReference>
<keyword evidence="1" id="KW-0489">Methyltransferase</keyword>
<dbReference type="HAMAP" id="MF_00934">
    <property type="entry name" value="23SrRNA_methyltr_J"/>
    <property type="match status" value="1"/>
</dbReference>
<dbReference type="STRING" id="1348657.M622_09595"/>
<dbReference type="GO" id="GO:0036307">
    <property type="term" value="F:23S rRNA (adenine(2030)-N(6))-methyltransferase activity"/>
    <property type="evidence" value="ECO:0007669"/>
    <property type="project" value="UniProtKB-UniRule"/>
</dbReference>
<name>T0B2I0_9RHOO</name>
<keyword evidence="3" id="KW-1185">Reference proteome</keyword>
<feature type="site" description="Interaction with substrate rRNA" evidence="1">
    <location>
        <position position="4"/>
    </location>
</feature>
<proteinExistence type="inferred from homology"/>
<feature type="binding site" evidence="1">
    <location>
        <position position="165"/>
    </location>
    <ligand>
        <name>S-adenosyl-L-methionine</name>
        <dbReference type="ChEBI" id="CHEBI:59789"/>
    </ligand>
</feature>
<organism evidence="2 3">
    <name type="scientific">Thauera terpenica 58Eu</name>
    <dbReference type="NCBI Taxonomy" id="1348657"/>
    <lineage>
        <taxon>Bacteria</taxon>
        <taxon>Pseudomonadati</taxon>
        <taxon>Pseudomonadota</taxon>
        <taxon>Betaproteobacteria</taxon>
        <taxon>Rhodocyclales</taxon>
        <taxon>Zoogloeaceae</taxon>
        <taxon>Thauera</taxon>
    </lineage>
</organism>
<dbReference type="EC" id="2.1.1.266" evidence="1"/>
<comment type="similarity">
    <text evidence="1">Belongs to the RlmJ family.</text>
</comment>
<comment type="catalytic activity">
    <reaction evidence="1">
        <text>adenosine(2030) in 23S rRNA + S-adenosyl-L-methionine = N(6)-methyladenosine(2030) in 23S rRNA + S-adenosyl-L-homocysteine + H(+)</text>
        <dbReference type="Rhea" id="RHEA:43736"/>
        <dbReference type="Rhea" id="RHEA-COMP:10668"/>
        <dbReference type="Rhea" id="RHEA-COMP:10669"/>
        <dbReference type="ChEBI" id="CHEBI:15378"/>
        <dbReference type="ChEBI" id="CHEBI:57856"/>
        <dbReference type="ChEBI" id="CHEBI:59789"/>
        <dbReference type="ChEBI" id="CHEBI:74411"/>
        <dbReference type="ChEBI" id="CHEBI:74449"/>
        <dbReference type="EC" id="2.1.1.266"/>
    </reaction>
</comment>
<dbReference type="Proteomes" id="UP000015455">
    <property type="component" value="Unassembled WGS sequence"/>
</dbReference>
<accession>T0B2I0</accession>
<dbReference type="Gene3D" id="3.40.50.150">
    <property type="entry name" value="Vaccinia Virus protein VP39"/>
    <property type="match status" value="1"/>
</dbReference>
<gene>
    <name evidence="1" type="primary">rlmJ</name>
    <name evidence="2" type="ORF">M622_09595</name>
</gene>
<dbReference type="InterPro" id="IPR029063">
    <property type="entry name" value="SAM-dependent_MTases_sf"/>
</dbReference>
<dbReference type="GO" id="GO:0005829">
    <property type="term" value="C:cytosol"/>
    <property type="evidence" value="ECO:0007669"/>
    <property type="project" value="TreeGrafter"/>
</dbReference>
<dbReference type="RefSeq" id="WP_021247904.1">
    <property type="nucleotide sequence ID" value="NZ_ATJV01000013.1"/>
</dbReference>
<dbReference type="EMBL" id="ATJV01000013">
    <property type="protein sequence ID" value="EPZ16978.1"/>
    <property type="molecule type" value="Genomic_DNA"/>
</dbReference>
<dbReference type="PATRIC" id="fig|1348657.5.peg.451"/>
<feature type="binding site" evidence="1">
    <location>
        <position position="100"/>
    </location>
    <ligand>
        <name>S-adenosyl-L-methionine</name>
        <dbReference type="ChEBI" id="CHEBI:59789"/>
    </ligand>
</feature>
<comment type="function">
    <text evidence="1">Specifically methylates the adenine in position 2030 of 23S rRNA.</text>
</comment>
<dbReference type="PANTHER" id="PTHR37426:SF1">
    <property type="entry name" value="RIBOSOMAL RNA LARGE SUBUNIT METHYLTRANSFERASE J"/>
    <property type="match status" value="1"/>
</dbReference>
<dbReference type="SUPFAM" id="SSF53335">
    <property type="entry name" value="S-adenosyl-L-methionine-dependent methyltransferases"/>
    <property type="match status" value="1"/>
</dbReference>
<evidence type="ECO:0000256" key="1">
    <source>
        <dbReference type="HAMAP-Rule" id="MF_00934"/>
    </source>
</evidence>
<dbReference type="OrthoDB" id="9791274at2"/>
<comment type="subunit">
    <text evidence="1">Monomer.</text>
</comment>
<keyword evidence="1" id="KW-0694">RNA-binding</keyword>
<sequence length="281" mass="31860">MLSYRHAYHAGSHADVLKHCVVLELLSYFNRKDKPWHYIDTHAGGGCYALESERAGKTAEHEEGIARIWGRTDLPAPLAAYREAVAQFNPHGRLVFYPGSPALAMTMARPQDRLRLFELHPADFEALERTFAGETERVQCRKADGFTGLKSLLPPLSRRALVLIDPSYEIKDDYRKVVDCVKDAMRRFPTGTYAVWYPLLARSEARNLPTRLADLGAQSWLDLRLAVRRPPRDGFGMFGSGMFIINPPWVLPERLETMMPWLVNVLGTDDGAGFDLEHHIE</sequence>
<dbReference type="GO" id="GO:0003723">
    <property type="term" value="F:RNA binding"/>
    <property type="evidence" value="ECO:0007669"/>
    <property type="project" value="UniProtKB-UniRule"/>
</dbReference>
<dbReference type="PANTHER" id="PTHR37426">
    <property type="entry name" value="RIBOSOMAL RNA LARGE SUBUNIT METHYLTRANSFERASE J"/>
    <property type="match status" value="1"/>
</dbReference>
<protein>
    <recommendedName>
        <fullName evidence="1">Ribosomal RNA large subunit methyltransferase J</fullName>
        <ecNumber evidence="1">2.1.1.266</ecNumber>
    </recommendedName>
    <alternativeName>
        <fullName evidence="1">23S rRNA (adenine(2030)-N6)-methyltransferase</fullName>
    </alternativeName>
    <alternativeName>
        <fullName evidence="1">23S rRNA m6A2030 methyltransferase</fullName>
    </alternativeName>
</protein>
<feature type="binding site" evidence="1">
    <location>
        <position position="118"/>
    </location>
    <ligand>
        <name>S-adenosyl-L-methionine</name>
        <dbReference type="ChEBI" id="CHEBI:59789"/>
    </ligand>
</feature>